<evidence type="ECO:0000256" key="1">
    <source>
        <dbReference type="SAM" id="MobiDB-lite"/>
    </source>
</evidence>
<keyword evidence="2" id="KW-0472">Membrane</keyword>
<comment type="caution">
    <text evidence="3">The sequence shown here is derived from an EMBL/GenBank/DDBJ whole genome shotgun (WGS) entry which is preliminary data.</text>
</comment>
<keyword evidence="4" id="KW-1185">Reference proteome</keyword>
<evidence type="ECO:0000313" key="3">
    <source>
        <dbReference type="EMBL" id="MDP5181297.1"/>
    </source>
</evidence>
<evidence type="ECO:0000256" key="2">
    <source>
        <dbReference type="SAM" id="Phobius"/>
    </source>
</evidence>
<feature type="transmembrane region" description="Helical" evidence="2">
    <location>
        <begin position="6"/>
        <end position="27"/>
    </location>
</feature>
<dbReference type="EMBL" id="JASNFN010000001">
    <property type="protein sequence ID" value="MDP5181297.1"/>
    <property type="molecule type" value="Genomic_DNA"/>
</dbReference>
<evidence type="ECO:0000313" key="4">
    <source>
        <dbReference type="Proteomes" id="UP001233673"/>
    </source>
</evidence>
<keyword evidence="2" id="KW-0812">Transmembrane</keyword>
<feature type="region of interest" description="Disordered" evidence="1">
    <location>
        <begin position="46"/>
        <end position="75"/>
    </location>
</feature>
<feature type="compositionally biased region" description="Low complexity" evidence="1">
    <location>
        <begin position="46"/>
        <end position="59"/>
    </location>
</feature>
<gene>
    <name evidence="3" type="ORF">QOZ88_01485</name>
</gene>
<name>A0ABT9I6V6_9ACTN</name>
<keyword evidence="2" id="KW-1133">Transmembrane helix</keyword>
<dbReference type="Proteomes" id="UP001233673">
    <property type="component" value="Unassembled WGS sequence"/>
</dbReference>
<accession>A0ABT9I6V6</accession>
<sequence length="291" mass="30160">MPGELLAVLAPVLGCGALIAVVVVLGASSTARYEFERNAVQAQQRAAVRAAQPAGPPRASGDVPAAEAGRSDVERPAVERSAVGLATHPQGPRLPAGPSATGWWLVAEHDGAAVAGPFADAIDAGWARLSADLTDTTRVVHGGRRPDGGVVRRQAPEEREWLADLGDQLDRLPEDWDPFMVDDEDVLTTLAVDVTAALLEAGLPLHDCEGREGAGHAAGGVCLTPHPYGAGVLVTWRQHDRMSVHQARGGALEVAVQRTMTAAVATVLGQMGFGVVEFGSPGCHLVTAAGR</sequence>
<protein>
    <submittedName>
        <fullName evidence="3">Uncharacterized protein</fullName>
    </submittedName>
</protein>
<reference evidence="4" key="1">
    <citation type="submission" date="2023-05" db="EMBL/GenBank/DDBJ databases">
        <title>Draft genome of Pseudofrankia sp. BMG5.37.</title>
        <authorList>
            <person name="Gtari M."/>
            <person name="Ghodhbane F."/>
            <person name="Sbissi I."/>
        </authorList>
    </citation>
    <scope>NUCLEOTIDE SEQUENCE [LARGE SCALE GENOMIC DNA]</scope>
    <source>
        <strain evidence="4">BMG 814</strain>
    </source>
</reference>
<organism evidence="3 4">
    <name type="scientific">Blastococcus carthaginiensis</name>
    <dbReference type="NCBI Taxonomy" id="3050034"/>
    <lineage>
        <taxon>Bacteria</taxon>
        <taxon>Bacillati</taxon>
        <taxon>Actinomycetota</taxon>
        <taxon>Actinomycetes</taxon>
        <taxon>Geodermatophilales</taxon>
        <taxon>Geodermatophilaceae</taxon>
        <taxon>Blastococcus</taxon>
    </lineage>
</organism>
<proteinExistence type="predicted"/>
<dbReference type="RefSeq" id="WP_305998059.1">
    <property type="nucleotide sequence ID" value="NZ_JASNFN010000001.1"/>
</dbReference>